<keyword evidence="8" id="KW-1185">Reference proteome</keyword>
<dbReference type="GO" id="GO:0022857">
    <property type="term" value="F:transmembrane transporter activity"/>
    <property type="evidence" value="ECO:0007669"/>
    <property type="project" value="InterPro"/>
</dbReference>
<evidence type="ECO:0000256" key="5">
    <source>
        <dbReference type="ARBA" id="ARBA00023136"/>
    </source>
</evidence>
<dbReference type="AlphaFoldDB" id="A0A8H6W1G3"/>
<dbReference type="Gene3D" id="1.20.1250.20">
    <property type="entry name" value="MFS general substrate transporter like domains"/>
    <property type="match status" value="1"/>
</dbReference>
<feature type="transmembrane region" description="Helical" evidence="6">
    <location>
        <begin position="89"/>
        <end position="109"/>
    </location>
</feature>
<keyword evidence="2" id="KW-0813">Transport</keyword>
<feature type="transmembrane region" description="Helical" evidence="6">
    <location>
        <begin position="318"/>
        <end position="335"/>
    </location>
</feature>
<dbReference type="Proteomes" id="UP000613580">
    <property type="component" value="Unassembled WGS sequence"/>
</dbReference>
<feature type="transmembrane region" description="Helical" evidence="6">
    <location>
        <begin position="229"/>
        <end position="248"/>
    </location>
</feature>
<feature type="transmembrane region" description="Helical" evidence="6">
    <location>
        <begin position="283"/>
        <end position="306"/>
    </location>
</feature>
<dbReference type="InterPro" id="IPR011701">
    <property type="entry name" value="MFS"/>
</dbReference>
<dbReference type="OrthoDB" id="3639251at2759"/>
<evidence type="ECO:0000256" key="6">
    <source>
        <dbReference type="SAM" id="Phobius"/>
    </source>
</evidence>
<protein>
    <submittedName>
        <fullName evidence="7">MFS general substrate transporter</fullName>
    </submittedName>
</protein>
<feature type="transmembrane region" description="Helical" evidence="6">
    <location>
        <begin position="121"/>
        <end position="143"/>
    </location>
</feature>
<keyword evidence="3 6" id="KW-0812">Transmembrane</keyword>
<sequence length="385" mass="43394">MNTSYLVAFSVMQLPLSIIGLKIRPSIWLFSCEIGWTVFTFAQAGARTSTHMYLFRFMVGLFESAFSPVIIFLLGSWYTKPELAKRTSIWLLTGFLGEACSGFMQAAIYDTLDGRNGLAGWRWMYIVCGIMSVPSAFLCLFLLPDYPSNTRAWYLTEEDKRLALQRNANVGRAEISETLDWKTFKPVLCSWRIYTLVVAYIWYGSSCQANNYFAIYLKSEGYSVTMRNILPALANIASAVSSFLYGLASDATRNRFWWILCPLVFVQWPGNAILAIWPSSPAVRMAGFCWCSDAFWYAAAVYWTWANEICAGNAEERALTIAAMNGFFYFFNAGIPNAIFLQTDGPSFRKGFPTTWAFGILAAVFVVLVQGLHNRGGSNVKRGRW</sequence>
<organism evidence="7 8">
    <name type="scientific">Mycena chlorophos</name>
    <name type="common">Agaric fungus</name>
    <name type="synonym">Agaricus chlorophos</name>
    <dbReference type="NCBI Taxonomy" id="658473"/>
    <lineage>
        <taxon>Eukaryota</taxon>
        <taxon>Fungi</taxon>
        <taxon>Dikarya</taxon>
        <taxon>Basidiomycota</taxon>
        <taxon>Agaricomycotina</taxon>
        <taxon>Agaricomycetes</taxon>
        <taxon>Agaricomycetidae</taxon>
        <taxon>Agaricales</taxon>
        <taxon>Marasmiineae</taxon>
        <taxon>Mycenaceae</taxon>
        <taxon>Mycena</taxon>
    </lineage>
</organism>
<evidence type="ECO:0000256" key="2">
    <source>
        <dbReference type="ARBA" id="ARBA00022448"/>
    </source>
</evidence>
<comment type="subcellular location">
    <subcellularLocation>
        <location evidence="1">Membrane</location>
        <topology evidence="1">Multi-pass membrane protein</topology>
    </subcellularLocation>
</comment>
<feature type="transmembrane region" description="Helical" evidence="6">
    <location>
        <begin position="255"/>
        <end position="277"/>
    </location>
</feature>
<evidence type="ECO:0000256" key="3">
    <source>
        <dbReference type="ARBA" id="ARBA00022692"/>
    </source>
</evidence>
<dbReference type="InterPro" id="IPR036259">
    <property type="entry name" value="MFS_trans_sf"/>
</dbReference>
<dbReference type="PANTHER" id="PTHR43791:SF43">
    <property type="entry name" value="MAJOR FACILITATOR SUPERFAMILY (MFS) PROFILE DOMAIN-CONTAINING PROTEIN"/>
    <property type="match status" value="1"/>
</dbReference>
<gene>
    <name evidence="7" type="ORF">HMN09_01130400</name>
</gene>
<comment type="caution">
    <text evidence="7">The sequence shown here is derived from an EMBL/GenBank/DDBJ whole genome shotgun (WGS) entry which is preliminary data.</text>
</comment>
<feature type="transmembrane region" description="Helical" evidence="6">
    <location>
        <begin position="193"/>
        <end position="217"/>
    </location>
</feature>
<proteinExistence type="predicted"/>
<dbReference type="PANTHER" id="PTHR43791">
    <property type="entry name" value="PERMEASE-RELATED"/>
    <property type="match status" value="1"/>
</dbReference>
<reference evidence="7" key="1">
    <citation type="submission" date="2020-05" db="EMBL/GenBank/DDBJ databases">
        <title>Mycena genomes resolve the evolution of fungal bioluminescence.</title>
        <authorList>
            <person name="Tsai I.J."/>
        </authorList>
    </citation>
    <scope>NUCLEOTIDE SEQUENCE</scope>
    <source>
        <strain evidence="7">110903Hualien_Pintung</strain>
    </source>
</reference>
<feature type="transmembrane region" description="Helical" evidence="6">
    <location>
        <begin position="27"/>
        <end position="46"/>
    </location>
</feature>
<feature type="transmembrane region" description="Helical" evidence="6">
    <location>
        <begin position="355"/>
        <end position="372"/>
    </location>
</feature>
<evidence type="ECO:0000313" key="8">
    <source>
        <dbReference type="Proteomes" id="UP000613580"/>
    </source>
</evidence>
<dbReference type="SUPFAM" id="SSF103473">
    <property type="entry name" value="MFS general substrate transporter"/>
    <property type="match status" value="1"/>
</dbReference>
<evidence type="ECO:0000256" key="1">
    <source>
        <dbReference type="ARBA" id="ARBA00004141"/>
    </source>
</evidence>
<feature type="transmembrane region" description="Helical" evidence="6">
    <location>
        <begin position="52"/>
        <end position="77"/>
    </location>
</feature>
<dbReference type="EMBL" id="JACAZE010000018">
    <property type="protein sequence ID" value="KAF7295869.1"/>
    <property type="molecule type" value="Genomic_DNA"/>
</dbReference>
<accession>A0A8H6W1G3</accession>
<name>A0A8H6W1G3_MYCCL</name>
<keyword evidence="5 6" id="KW-0472">Membrane</keyword>
<dbReference type="GO" id="GO:0016020">
    <property type="term" value="C:membrane"/>
    <property type="evidence" value="ECO:0007669"/>
    <property type="project" value="UniProtKB-SubCell"/>
</dbReference>
<evidence type="ECO:0000313" key="7">
    <source>
        <dbReference type="EMBL" id="KAF7295869.1"/>
    </source>
</evidence>
<evidence type="ECO:0000256" key="4">
    <source>
        <dbReference type="ARBA" id="ARBA00022989"/>
    </source>
</evidence>
<keyword evidence="4 6" id="KW-1133">Transmembrane helix</keyword>
<dbReference type="Pfam" id="PF07690">
    <property type="entry name" value="MFS_1"/>
    <property type="match status" value="1"/>
</dbReference>